<dbReference type="Proteomes" id="UP000267606">
    <property type="component" value="Unassembled WGS sequence"/>
</dbReference>
<comment type="pathway">
    <text evidence="1">Protein modification; protein ubiquitination.</text>
</comment>
<dbReference type="PANTHER" id="PTHR21497">
    <property type="entry name" value="UBIQUITIN LIGASE E3 ALPHA-RELATED"/>
    <property type="match status" value="1"/>
</dbReference>
<keyword evidence="1" id="KW-0863">Zinc-finger</keyword>
<dbReference type="PANTHER" id="PTHR21497:SF24">
    <property type="entry name" value="E3 UBIQUITIN-PROTEIN LIGASE UBR1"/>
    <property type="match status" value="1"/>
</dbReference>
<evidence type="ECO:0000313" key="5">
    <source>
        <dbReference type="WBParaSite" id="OFLC_0000870701-mRNA-1"/>
    </source>
</evidence>
<keyword evidence="1" id="KW-0862">Zinc</keyword>
<evidence type="ECO:0000313" key="3">
    <source>
        <dbReference type="EMBL" id="VDO56980.1"/>
    </source>
</evidence>
<comment type="catalytic activity">
    <reaction evidence="1">
        <text>S-ubiquitinyl-[E2 ubiquitin-conjugating enzyme]-L-cysteine + [acceptor protein]-L-lysine = [E2 ubiquitin-conjugating enzyme]-L-cysteine + N(6)-ubiquitinyl-[acceptor protein]-L-lysine.</text>
        <dbReference type="EC" id="2.3.2.27"/>
    </reaction>
</comment>
<keyword evidence="1" id="KW-0479">Metal-binding</keyword>
<comment type="similarity">
    <text evidence="1">Belongs to the E3 ubiquitin-protein ligase UBR1-like family.</text>
</comment>
<name>A0A183HMJ6_9BILA</name>
<dbReference type="GO" id="GO:0008270">
    <property type="term" value="F:zinc ion binding"/>
    <property type="evidence" value="ECO:0007669"/>
    <property type="project" value="UniProtKB-UniRule"/>
</dbReference>
<keyword evidence="2" id="KW-1133">Transmembrane helix</keyword>
<dbReference type="GO" id="GO:0005737">
    <property type="term" value="C:cytoplasm"/>
    <property type="evidence" value="ECO:0007669"/>
    <property type="project" value="TreeGrafter"/>
</dbReference>
<dbReference type="GO" id="GO:0071596">
    <property type="term" value="P:ubiquitin-dependent protein catabolic process via the N-end rule pathway"/>
    <property type="evidence" value="ECO:0007669"/>
    <property type="project" value="UniProtKB-UniRule"/>
</dbReference>
<dbReference type="AlphaFoldDB" id="A0A183HMJ6"/>
<keyword evidence="4" id="KW-1185">Reference proteome</keyword>
<keyword evidence="1" id="KW-0833">Ubl conjugation pathway</keyword>
<keyword evidence="2" id="KW-0812">Transmembrane</keyword>
<evidence type="ECO:0000313" key="4">
    <source>
        <dbReference type="Proteomes" id="UP000267606"/>
    </source>
</evidence>
<keyword evidence="2" id="KW-0472">Membrane</keyword>
<evidence type="ECO:0000256" key="1">
    <source>
        <dbReference type="RuleBase" id="RU366018"/>
    </source>
</evidence>
<protein>
    <recommendedName>
        <fullName evidence="1">E3 ubiquitin-protein ligase</fullName>
        <ecNumber evidence="1">2.3.2.27</ecNumber>
    </recommendedName>
</protein>
<gene>
    <name evidence="3" type="ORF">OFLC_LOCUS8705</name>
</gene>
<accession>A0A183HMJ6</accession>
<dbReference type="GO" id="GO:0000151">
    <property type="term" value="C:ubiquitin ligase complex"/>
    <property type="evidence" value="ECO:0007669"/>
    <property type="project" value="TreeGrafter"/>
</dbReference>
<feature type="transmembrane region" description="Helical" evidence="2">
    <location>
        <begin position="97"/>
        <end position="117"/>
    </location>
</feature>
<dbReference type="GO" id="GO:0016567">
    <property type="term" value="P:protein ubiquitination"/>
    <property type="evidence" value="ECO:0007669"/>
    <property type="project" value="UniProtKB-UniRule"/>
</dbReference>
<dbReference type="GO" id="GO:0061630">
    <property type="term" value="F:ubiquitin protein ligase activity"/>
    <property type="evidence" value="ECO:0007669"/>
    <property type="project" value="UniProtKB-UniRule"/>
</dbReference>
<reference evidence="5" key="1">
    <citation type="submission" date="2016-06" db="UniProtKB">
        <authorList>
            <consortium name="WormBaseParasite"/>
        </authorList>
    </citation>
    <scope>IDENTIFICATION</scope>
</reference>
<proteinExistence type="inferred from homology"/>
<dbReference type="EMBL" id="UZAJ01010064">
    <property type="protein sequence ID" value="VDO56980.1"/>
    <property type="molecule type" value="Genomic_DNA"/>
</dbReference>
<dbReference type="InterPro" id="IPR039164">
    <property type="entry name" value="UBR1-like"/>
</dbReference>
<dbReference type="EC" id="2.3.2.27" evidence="1"/>
<dbReference type="UniPathway" id="UPA00143"/>
<organism evidence="5">
    <name type="scientific">Onchocerca flexuosa</name>
    <dbReference type="NCBI Taxonomy" id="387005"/>
    <lineage>
        <taxon>Eukaryota</taxon>
        <taxon>Metazoa</taxon>
        <taxon>Ecdysozoa</taxon>
        <taxon>Nematoda</taxon>
        <taxon>Chromadorea</taxon>
        <taxon>Rhabditida</taxon>
        <taxon>Spirurina</taxon>
        <taxon>Spiruromorpha</taxon>
        <taxon>Filarioidea</taxon>
        <taxon>Onchocercidae</taxon>
        <taxon>Onchocerca</taxon>
    </lineage>
</organism>
<dbReference type="STRING" id="387005.A0A183HMJ6"/>
<evidence type="ECO:0000256" key="2">
    <source>
        <dbReference type="SAM" id="Phobius"/>
    </source>
</evidence>
<keyword evidence="1" id="KW-0808">Transferase</keyword>
<reference evidence="3 4" key="2">
    <citation type="submission" date="2018-11" db="EMBL/GenBank/DDBJ databases">
        <authorList>
            <consortium name="Pathogen Informatics"/>
        </authorList>
    </citation>
    <scope>NUCLEOTIDE SEQUENCE [LARGE SCALE GENOMIC DNA]</scope>
</reference>
<comment type="function">
    <text evidence="1">Ubiquitin ligase protein which is a component of the N-end rule pathway. Recognizes and binds to proteins bearing specific N-terminal residues that are destabilizing according to the N-end rule, leading to their ubiquitination and subsequent degradation.</text>
</comment>
<dbReference type="WBParaSite" id="OFLC_0000870701-mRNA-1">
    <property type="protein sequence ID" value="OFLC_0000870701-mRNA-1"/>
    <property type="gene ID" value="OFLC_0000870701"/>
</dbReference>
<sequence length="122" mass="14658">MINLRGKRALLMEMPLRVFVLCSQSQAQMWRRNGFSLVNQIHNYSAPTCRSEMFDRDVLMLQVFKIFLIFEDIRISKSKLKILEISTSRCSTDRSMVLFYFHYAGYLFIILFIYLFIDFFRN</sequence>